<dbReference type="GeneID" id="19322899"/>
<proteinExistence type="predicted"/>
<organism evidence="1 2">
    <name type="scientific">Phaeoacremonium minimum (strain UCR-PA7)</name>
    <name type="common">Esca disease fungus</name>
    <name type="synonym">Togninia minima</name>
    <dbReference type="NCBI Taxonomy" id="1286976"/>
    <lineage>
        <taxon>Eukaryota</taxon>
        <taxon>Fungi</taxon>
        <taxon>Dikarya</taxon>
        <taxon>Ascomycota</taxon>
        <taxon>Pezizomycotina</taxon>
        <taxon>Sordariomycetes</taxon>
        <taxon>Sordariomycetidae</taxon>
        <taxon>Togniniales</taxon>
        <taxon>Togniniaceae</taxon>
        <taxon>Phaeoacremonium</taxon>
    </lineage>
</organism>
<gene>
    <name evidence="1" type="ORF">UCRPA7_2630</name>
</gene>
<dbReference type="OrthoDB" id="3596450at2759"/>
<dbReference type="EMBL" id="KB932955">
    <property type="protein sequence ID" value="EOO01886.1"/>
    <property type="molecule type" value="Genomic_DNA"/>
</dbReference>
<dbReference type="RefSeq" id="XP_007913389.1">
    <property type="nucleotide sequence ID" value="XM_007915198.1"/>
</dbReference>
<sequence>MLTASFINKDGEQQFFHIYSRDLIILKPLHRFQVWPNMSHIALEFFPGWAHDSYHRYLRNLAGFAANLDFLWFIDHTLTRAPGFEGALPNHTYVFYGKGFRMVEVRRGDDGWVHSDMSPPGSNGPGCFSAIDIMRQEQDRMNAETFEQYSEDPEDVSPYVGARLGVLAFEIVSRDFYE</sequence>
<dbReference type="AlphaFoldDB" id="R8BRC6"/>
<name>R8BRC6_PHAM7</name>
<protein>
    <submittedName>
        <fullName evidence="1">Uncharacterized protein</fullName>
    </submittedName>
</protein>
<dbReference type="Proteomes" id="UP000014074">
    <property type="component" value="Unassembled WGS sequence"/>
</dbReference>
<evidence type="ECO:0000313" key="1">
    <source>
        <dbReference type="EMBL" id="EOO01886.1"/>
    </source>
</evidence>
<keyword evidence="2" id="KW-1185">Reference proteome</keyword>
<dbReference type="HOGENOM" id="CLU_1511638_0_0_1"/>
<accession>R8BRC6</accession>
<reference evidence="2" key="1">
    <citation type="journal article" date="2013" name="Genome Announc.">
        <title>Draft genome sequence of the ascomycete Phaeoacremonium aleophilum strain UCR-PA7, a causal agent of the esca disease complex in grapevines.</title>
        <authorList>
            <person name="Blanco-Ulate B."/>
            <person name="Rolshausen P."/>
            <person name="Cantu D."/>
        </authorList>
    </citation>
    <scope>NUCLEOTIDE SEQUENCE [LARGE SCALE GENOMIC DNA]</scope>
    <source>
        <strain evidence="2">UCR-PA7</strain>
    </source>
</reference>
<evidence type="ECO:0000313" key="2">
    <source>
        <dbReference type="Proteomes" id="UP000014074"/>
    </source>
</evidence>
<dbReference type="KEGG" id="tmn:UCRPA7_2630"/>